<dbReference type="CDD" id="cd02042">
    <property type="entry name" value="ParAB_family"/>
    <property type="match status" value="1"/>
</dbReference>
<dbReference type="InterPro" id="IPR048089">
    <property type="entry name" value="McdA"/>
</dbReference>
<feature type="domain" description="CobQ/CobB/MinD/ParA nucleotide binding" evidence="1">
    <location>
        <begin position="6"/>
        <end position="155"/>
    </location>
</feature>
<dbReference type="InterPro" id="IPR027417">
    <property type="entry name" value="P-loop_NTPase"/>
</dbReference>
<evidence type="ECO:0000313" key="2">
    <source>
        <dbReference type="EMBL" id="ROQ00201.1"/>
    </source>
</evidence>
<proteinExistence type="predicted"/>
<dbReference type="InterPro" id="IPR050678">
    <property type="entry name" value="DNA_Partitioning_ATPase"/>
</dbReference>
<dbReference type="PANTHER" id="PTHR13696">
    <property type="entry name" value="P-LOOP CONTAINING NUCLEOSIDE TRIPHOSPHATE HYDROLASE"/>
    <property type="match status" value="1"/>
</dbReference>
<evidence type="ECO:0000313" key="3">
    <source>
        <dbReference type="Proteomes" id="UP000278222"/>
    </source>
</evidence>
<gene>
    <name evidence="2" type="ORF">EDC65_1997</name>
</gene>
<name>A0A3N1M939_9PROT</name>
<dbReference type="RefSeq" id="WP_123689505.1">
    <property type="nucleotide sequence ID" value="NZ_AP019700.1"/>
</dbReference>
<reference evidence="2 3" key="1">
    <citation type="submission" date="2018-11" db="EMBL/GenBank/DDBJ databases">
        <title>Genomic Encyclopedia of Type Strains, Phase IV (KMG-IV): sequencing the most valuable type-strain genomes for metagenomic binning, comparative biology and taxonomic classification.</title>
        <authorList>
            <person name="Goeker M."/>
        </authorList>
    </citation>
    <scope>NUCLEOTIDE SEQUENCE [LARGE SCALE GENOMIC DNA]</scope>
    <source>
        <strain evidence="2 3">DSM 5900</strain>
    </source>
</reference>
<dbReference type="AlphaFoldDB" id="A0A3N1M939"/>
<dbReference type="Proteomes" id="UP000278222">
    <property type="component" value="Unassembled WGS sequence"/>
</dbReference>
<dbReference type="PIRSF" id="PIRSF009320">
    <property type="entry name" value="Nuc_binding_HP_1000"/>
    <property type="match status" value="1"/>
</dbReference>
<dbReference type="PANTHER" id="PTHR13696:SF96">
    <property type="entry name" value="COBQ_COBB_MIND_PARA NUCLEOTIDE BINDING DOMAIN-CONTAINING PROTEIN"/>
    <property type="match status" value="1"/>
</dbReference>
<dbReference type="Gene3D" id="3.40.50.300">
    <property type="entry name" value="P-loop containing nucleotide triphosphate hydrolases"/>
    <property type="match status" value="1"/>
</dbReference>
<sequence>MTGMIVAVAQQKGGAGKTTFTAHLAAAWAAAGHKVALVDADPQGSLTAWGALRESQGGRWPAIPVEAASGWRADTVAGKLAGRYDLVLVDTPPHGEIDTRSVVRAARLVVVPVQPTPLDVWATRPTLALAKAEGRPVLVVLNRVPARAALTLPMREAILAEGARLAKAGLGSRVAFAAAFGEGATAVETAPGSRAAQEANAVAREVLALLRADEKNEKKK</sequence>
<dbReference type="EMBL" id="RJKX01000013">
    <property type="protein sequence ID" value="ROQ00201.1"/>
    <property type="molecule type" value="Genomic_DNA"/>
</dbReference>
<dbReference type="Pfam" id="PF01656">
    <property type="entry name" value="CbiA"/>
    <property type="match status" value="1"/>
</dbReference>
<dbReference type="NCBIfam" id="NF041546">
    <property type="entry name" value="ParA_partition"/>
    <property type="match status" value="1"/>
</dbReference>
<dbReference type="InterPro" id="IPR002586">
    <property type="entry name" value="CobQ/CobB/MinD/ParA_Nub-bd_dom"/>
</dbReference>
<organism evidence="2 3">
    <name type="scientific">Stella humosa</name>
    <dbReference type="NCBI Taxonomy" id="94"/>
    <lineage>
        <taxon>Bacteria</taxon>
        <taxon>Pseudomonadati</taxon>
        <taxon>Pseudomonadota</taxon>
        <taxon>Alphaproteobacteria</taxon>
        <taxon>Rhodospirillales</taxon>
        <taxon>Stellaceae</taxon>
        <taxon>Stella</taxon>
    </lineage>
</organism>
<dbReference type="OrthoDB" id="9804460at2"/>
<protein>
    <submittedName>
        <fullName evidence="2">Plasmid segregation oscillating ATPase ParF</fullName>
    </submittedName>
</protein>
<evidence type="ECO:0000259" key="1">
    <source>
        <dbReference type="Pfam" id="PF01656"/>
    </source>
</evidence>
<keyword evidence="3" id="KW-1185">Reference proteome</keyword>
<accession>A0A3N1M939</accession>
<dbReference type="SUPFAM" id="SSF52540">
    <property type="entry name" value="P-loop containing nucleoside triphosphate hydrolases"/>
    <property type="match status" value="1"/>
</dbReference>
<comment type="caution">
    <text evidence="2">The sequence shown here is derived from an EMBL/GenBank/DDBJ whole genome shotgun (WGS) entry which is preliminary data.</text>
</comment>